<evidence type="ECO:0000256" key="1">
    <source>
        <dbReference type="SAM" id="SignalP"/>
    </source>
</evidence>
<accession>F0BDW1</accession>
<organism evidence="2 3">
    <name type="scientific">Xanthomonas vesicatoria ATCC 35937</name>
    <dbReference type="NCBI Taxonomy" id="925775"/>
    <lineage>
        <taxon>Bacteria</taxon>
        <taxon>Pseudomonadati</taxon>
        <taxon>Pseudomonadota</taxon>
        <taxon>Gammaproteobacteria</taxon>
        <taxon>Lysobacterales</taxon>
        <taxon>Lysobacteraceae</taxon>
        <taxon>Xanthomonas</taxon>
    </lineage>
</organism>
<dbReference type="Proteomes" id="UP000003299">
    <property type="component" value="Unassembled WGS sequence"/>
</dbReference>
<dbReference type="EMBL" id="AEQV01000073">
    <property type="protein sequence ID" value="EGD09360.1"/>
    <property type="molecule type" value="Genomic_DNA"/>
</dbReference>
<evidence type="ECO:0000313" key="3">
    <source>
        <dbReference type="Proteomes" id="UP000003299"/>
    </source>
</evidence>
<reference evidence="2 3" key="1">
    <citation type="journal article" date="2011" name="BMC Genomics">
        <title>Comparative genomics reveals diversity among xanthomonads infecting tomato and pepper.</title>
        <authorList>
            <person name="Potnis N."/>
            <person name="Krasileva K."/>
            <person name="Chow V."/>
            <person name="Almeida N.F."/>
            <person name="Patil P.B."/>
            <person name="Ryan R.P."/>
            <person name="Sharlach M."/>
            <person name="Behlau F."/>
            <person name="Dow J.M."/>
            <person name="Momol M.T."/>
            <person name="White F.F."/>
            <person name="Preston J.F."/>
            <person name="Vinatzer B.A."/>
            <person name="Koebnik R."/>
            <person name="Setubal J.C."/>
            <person name="Norman D.J."/>
            <person name="Staskawicz B.J."/>
            <person name="Jones J.B."/>
        </authorList>
    </citation>
    <scope>NUCLEOTIDE SEQUENCE [LARGE SCALE GENOMIC DNA]</scope>
    <source>
        <strain evidence="2 3">ATCC 35937</strain>
    </source>
</reference>
<evidence type="ECO:0000313" key="2">
    <source>
        <dbReference type="EMBL" id="EGD09360.1"/>
    </source>
</evidence>
<sequence length="93" mass="9391">MAVLFATAFLTAFLGAPALAALAVVAAFVPPAAVLLMPRFGEAAVLVAERSSSCRSTFSAQRCPASPPHSSQAMYPADGALASAQPLPCLSTL</sequence>
<feature type="signal peptide" evidence="1">
    <location>
        <begin position="1"/>
        <end position="20"/>
    </location>
</feature>
<protein>
    <recommendedName>
        <fullName evidence="4">Secreted protein</fullName>
    </recommendedName>
</protein>
<name>F0BDW1_9XANT</name>
<comment type="caution">
    <text evidence="2">The sequence shown here is derived from an EMBL/GenBank/DDBJ whole genome shotgun (WGS) entry which is preliminary data.</text>
</comment>
<dbReference type="AlphaFoldDB" id="F0BDW1"/>
<keyword evidence="1" id="KW-0732">Signal</keyword>
<feature type="chain" id="PRO_5003248280" description="Secreted protein" evidence="1">
    <location>
        <begin position="21"/>
        <end position="93"/>
    </location>
</feature>
<gene>
    <name evidence="2" type="ORF">XVE_2330</name>
</gene>
<evidence type="ECO:0008006" key="4">
    <source>
        <dbReference type="Google" id="ProtNLM"/>
    </source>
</evidence>
<proteinExistence type="predicted"/>